<sequence>MLEDTTFGLPEGTSEDVRRLVEEMTFKSFSEETAQIWFKSDEAKLLKLYDKVSNLLDGSWMSSEKRTSYLAYSMNLCMAVRPKYGELNIMRMALTIPE</sequence>
<dbReference type="AlphaFoldDB" id="A0A1F8FPK4"/>
<organism evidence="1 2">
    <name type="scientific">Candidatus Yanofskybacteria bacterium RIFCSPHIGHO2_02_FULL_43_22</name>
    <dbReference type="NCBI Taxonomy" id="1802681"/>
    <lineage>
        <taxon>Bacteria</taxon>
        <taxon>Candidatus Yanofskyibacteriota</taxon>
    </lineage>
</organism>
<comment type="caution">
    <text evidence="1">The sequence shown here is derived from an EMBL/GenBank/DDBJ whole genome shotgun (WGS) entry which is preliminary data.</text>
</comment>
<gene>
    <name evidence="1" type="ORF">A3J47_01870</name>
</gene>
<accession>A0A1F8FPK4</accession>
<protein>
    <submittedName>
        <fullName evidence="1">Uncharacterized protein</fullName>
    </submittedName>
</protein>
<evidence type="ECO:0000313" key="1">
    <source>
        <dbReference type="EMBL" id="OGN14336.1"/>
    </source>
</evidence>
<name>A0A1F8FPK4_9BACT</name>
<reference evidence="1 2" key="1">
    <citation type="journal article" date="2016" name="Nat. Commun.">
        <title>Thousands of microbial genomes shed light on interconnected biogeochemical processes in an aquifer system.</title>
        <authorList>
            <person name="Anantharaman K."/>
            <person name="Brown C.T."/>
            <person name="Hug L.A."/>
            <person name="Sharon I."/>
            <person name="Castelle C.J."/>
            <person name="Probst A.J."/>
            <person name="Thomas B.C."/>
            <person name="Singh A."/>
            <person name="Wilkins M.J."/>
            <person name="Karaoz U."/>
            <person name="Brodie E.L."/>
            <person name="Williams K.H."/>
            <person name="Hubbard S.S."/>
            <person name="Banfield J.F."/>
        </authorList>
    </citation>
    <scope>NUCLEOTIDE SEQUENCE [LARGE SCALE GENOMIC DNA]</scope>
</reference>
<dbReference type="EMBL" id="MGJV01000027">
    <property type="protein sequence ID" value="OGN14336.1"/>
    <property type="molecule type" value="Genomic_DNA"/>
</dbReference>
<proteinExistence type="predicted"/>
<evidence type="ECO:0000313" key="2">
    <source>
        <dbReference type="Proteomes" id="UP000176581"/>
    </source>
</evidence>
<dbReference type="Proteomes" id="UP000176581">
    <property type="component" value="Unassembled WGS sequence"/>
</dbReference>